<organism evidence="2 3">
    <name type="scientific">Miscanthus lutarioriparius</name>
    <dbReference type="NCBI Taxonomy" id="422564"/>
    <lineage>
        <taxon>Eukaryota</taxon>
        <taxon>Viridiplantae</taxon>
        <taxon>Streptophyta</taxon>
        <taxon>Embryophyta</taxon>
        <taxon>Tracheophyta</taxon>
        <taxon>Spermatophyta</taxon>
        <taxon>Magnoliopsida</taxon>
        <taxon>Liliopsida</taxon>
        <taxon>Poales</taxon>
        <taxon>Poaceae</taxon>
        <taxon>PACMAD clade</taxon>
        <taxon>Panicoideae</taxon>
        <taxon>Andropogonodae</taxon>
        <taxon>Andropogoneae</taxon>
        <taxon>Saccharinae</taxon>
        <taxon>Miscanthus</taxon>
    </lineage>
</organism>
<dbReference type="Proteomes" id="UP000604825">
    <property type="component" value="Unassembled WGS sequence"/>
</dbReference>
<comment type="caution">
    <text evidence="2">The sequence shown here is derived from an EMBL/GenBank/DDBJ whole genome shotgun (WGS) entry which is preliminary data.</text>
</comment>
<feature type="region of interest" description="Disordered" evidence="1">
    <location>
        <begin position="27"/>
        <end position="57"/>
    </location>
</feature>
<gene>
    <name evidence="2" type="ORF">NCGR_LOCUS21972</name>
</gene>
<name>A0A811NW76_9POAL</name>
<evidence type="ECO:0000256" key="1">
    <source>
        <dbReference type="SAM" id="MobiDB-lite"/>
    </source>
</evidence>
<accession>A0A811NW76</accession>
<sequence>MAGVERGGAASVAVAGERVRQGSAAARTNAAAQGSMAVAGERGGADERCGPHLRRNGWFPPNAKTVVMEINIK</sequence>
<protein>
    <submittedName>
        <fullName evidence="2">Uncharacterized protein</fullName>
    </submittedName>
</protein>
<proteinExistence type="predicted"/>
<keyword evidence="3" id="KW-1185">Reference proteome</keyword>
<evidence type="ECO:0000313" key="2">
    <source>
        <dbReference type="EMBL" id="CAD6232287.1"/>
    </source>
</evidence>
<dbReference type="EMBL" id="CAJGYO010000005">
    <property type="protein sequence ID" value="CAD6232287.1"/>
    <property type="molecule type" value="Genomic_DNA"/>
</dbReference>
<evidence type="ECO:0000313" key="3">
    <source>
        <dbReference type="Proteomes" id="UP000604825"/>
    </source>
</evidence>
<reference evidence="2" key="1">
    <citation type="submission" date="2020-10" db="EMBL/GenBank/DDBJ databases">
        <authorList>
            <person name="Han B."/>
            <person name="Lu T."/>
            <person name="Zhao Q."/>
            <person name="Huang X."/>
            <person name="Zhao Y."/>
        </authorList>
    </citation>
    <scope>NUCLEOTIDE SEQUENCE</scope>
</reference>
<dbReference type="AlphaFoldDB" id="A0A811NW76"/>